<dbReference type="CDD" id="cd04301">
    <property type="entry name" value="NAT_SF"/>
    <property type="match status" value="1"/>
</dbReference>
<evidence type="ECO:0000313" key="3">
    <source>
        <dbReference type="Proteomes" id="UP000251002"/>
    </source>
</evidence>
<dbReference type="Proteomes" id="UP000251002">
    <property type="component" value="Unassembled WGS sequence"/>
</dbReference>
<dbReference type="PANTHER" id="PTHR13355:SF23">
    <property type="entry name" value="FAMILY N-ACETYLTRANSFERASE, PUTATIVE (AFU_ORTHOLOGUE AFUA_3G00870)-RELATED"/>
    <property type="match status" value="1"/>
</dbReference>
<feature type="domain" description="N-acetyltransferase" evidence="1">
    <location>
        <begin position="1"/>
        <end position="144"/>
    </location>
</feature>
<evidence type="ECO:0000313" key="2">
    <source>
        <dbReference type="EMBL" id="RAZ81353.1"/>
    </source>
</evidence>
<dbReference type="AlphaFoldDB" id="A0A365L7J6"/>
<gene>
    <name evidence="2" type="ORF">DP120_03470</name>
</gene>
<dbReference type="InterPro" id="IPR039143">
    <property type="entry name" value="GNPNAT1-like"/>
</dbReference>
<dbReference type="InterPro" id="IPR016181">
    <property type="entry name" value="Acyl_CoA_acyltransferase"/>
</dbReference>
<organism evidence="2 3">
    <name type="scientific">Planococcus halotolerans</name>
    <dbReference type="NCBI Taxonomy" id="2233542"/>
    <lineage>
        <taxon>Bacteria</taxon>
        <taxon>Bacillati</taxon>
        <taxon>Bacillota</taxon>
        <taxon>Bacilli</taxon>
        <taxon>Bacillales</taxon>
        <taxon>Caryophanaceae</taxon>
        <taxon>Planococcus</taxon>
    </lineage>
</organism>
<protein>
    <recommendedName>
        <fullName evidence="1">N-acetyltransferase domain-containing protein</fullName>
    </recommendedName>
</protein>
<name>A0A365L7J6_9BACL</name>
<dbReference type="GO" id="GO:0008080">
    <property type="term" value="F:N-acetyltransferase activity"/>
    <property type="evidence" value="ECO:0007669"/>
    <property type="project" value="TreeGrafter"/>
</dbReference>
<proteinExistence type="predicted"/>
<dbReference type="Pfam" id="PF00583">
    <property type="entry name" value="Acetyltransf_1"/>
    <property type="match status" value="1"/>
</dbReference>
<dbReference type="Gene3D" id="3.40.630.30">
    <property type="match status" value="1"/>
</dbReference>
<comment type="caution">
    <text evidence="2">The sequence shown here is derived from an EMBL/GenBank/DDBJ whole genome shotgun (WGS) entry which is preliminary data.</text>
</comment>
<dbReference type="InterPro" id="IPR000182">
    <property type="entry name" value="GNAT_dom"/>
</dbReference>
<evidence type="ECO:0000259" key="1">
    <source>
        <dbReference type="PROSITE" id="PS51186"/>
    </source>
</evidence>
<dbReference type="PROSITE" id="PS51186">
    <property type="entry name" value="GNAT"/>
    <property type="match status" value="1"/>
</dbReference>
<sequence>MEIRRIQKDEFQNAAILLRGMGKVEEEDFYRRFVDIVQNTDYLFIGAIHKERVIGYGLAQDYGVHLRLGKKICRLHDLYVLPEYRRTGIARKLMDVTAEWCKSVGATWLQWNASKQSIEFYEKIGSERLTYDEDKPEFELEFKM</sequence>
<dbReference type="PANTHER" id="PTHR13355">
    <property type="entry name" value="GLUCOSAMINE 6-PHOSPHATE N-ACETYLTRANSFERASE"/>
    <property type="match status" value="1"/>
</dbReference>
<dbReference type="RefSeq" id="WP_112221840.1">
    <property type="nucleotide sequence ID" value="NZ_CP196859.1"/>
</dbReference>
<dbReference type="EMBL" id="QLZR01000001">
    <property type="protein sequence ID" value="RAZ81353.1"/>
    <property type="molecule type" value="Genomic_DNA"/>
</dbReference>
<accession>A0A365L7J6</accession>
<keyword evidence="3" id="KW-1185">Reference proteome</keyword>
<reference evidence="2 3" key="1">
    <citation type="submission" date="2018-06" db="EMBL/GenBank/DDBJ databases">
        <title>The draft genome sequences of strains SCU63 and S1.</title>
        <authorList>
            <person name="Gan L."/>
        </authorList>
    </citation>
    <scope>NUCLEOTIDE SEQUENCE [LARGE SCALE GENOMIC DNA]</scope>
    <source>
        <strain evidence="2 3">SCU63</strain>
    </source>
</reference>
<dbReference type="SUPFAM" id="SSF55729">
    <property type="entry name" value="Acyl-CoA N-acyltransferases (Nat)"/>
    <property type="match status" value="1"/>
</dbReference>